<reference evidence="1 2" key="1">
    <citation type="submission" date="2019-03" db="EMBL/GenBank/DDBJ databases">
        <title>Single cell metagenomics reveals metabolic interactions within the superorganism composed of flagellate Streblomastix strix and complex community of Bacteroidetes bacteria on its surface.</title>
        <authorList>
            <person name="Treitli S.C."/>
            <person name="Kolisko M."/>
            <person name="Husnik F."/>
            <person name="Keeling P."/>
            <person name="Hampl V."/>
        </authorList>
    </citation>
    <scope>NUCLEOTIDE SEQUENCE [LARGE SCALE GENOMIC DNA]</scope>
    <source>
        <strain evidence="1">ST1C</strain>
    </source>
</reference>
<dbReference type="Proteomes" id="UP000324800">
    <property type="component" value="Unassembled WGS sequence"/>
</dbReference>
<accession>A0A5J4WHI9</accession>
<evidence type="ECO:0000313" key="2">
    <source>
        <dbReference type="Proteomes" id="UP000324800"/>
    </source>
</evidence>
<proteinExistence type="predicted"/>
<sequence length="76" mass="8631">MGLPVFYLVIPPITQDNQIVNVILFIKIVLLILAPSKLIGRAPIINPSSSQVPYPIDKIRNDYPRQVFQLIAYEIE</sequence>
<dbReference type="EMBL" id="SNRW01001938">
    <property type="protein sequence ID" value="KAA6394470.1"/>
    <property type="molecule type" value="Genomic_DNA"/>
</dbReference>
<gene>
    <name evidence="1" type="ORF">EZS28_010007</name>
</gene>
<dbReference type="AlphaFoldDB" id="A0A5J4WHI9"/>
<organism evidence="1 2">
    <name type="scientific">Streblomastix strix</name>
    <dbReference type="NCBI Taxonomy" id="222440"/>
    <lineage>
        <taxon>Eukaryota</taxon>
        <taxon>Metamonada</taxon>
        <taxon>Preaxostyla</taxon>
        <taxon>Oxymonadida</taxon>
        <taxon>Streblomastigidae</taxon>
        <taxon>Streblomastix</taxon>
    </lineage>
</organism>
<name>A0A5J4WHI9_9EUKA</name>
<evidence type="ECO:0000313" key="1">
    <source>
        <dbReference type="EMBL" id="KAA6394470.1"/>
    </source>
</evidence>
<comment type="caution">
    <text evidence="1">The sequence shown here is derived from an EMBL/GenBank/DDBJ whole genome shotgun (WGS) entry which is preliminary data.</text>
</comment>
<protein>
    <submittedName>
        <fullName evidence="1">Uncharacterized protein</fullName>
    </submittedName>
</protein>